<organism evidence="1">
    <name type="scientific">uncultured Anaerotruncus sp</name>
    <dbReference type="NCBI Taxonomy" id="905011"/>
    <lineage>
        <taxon>Bacteria</taxon>
        <taxon>Bacillati</taxon>
        <taxon>Bacillota</taxon>
        <taxon>Clostridia</taxon>
        <taxon>Eubacteriales</taxon>
        <taxon>Oscillospiraceae</taxon>
        <taxon>Anaerotruncus</taxon>
        <taxon>environmental samples</taxon>
    </lineage>
</organism>
<reference evidence="1" key="1">
    <citation type="submission" date="2019-11" db="EMBL/GenBank/DDBJ databases">
        <authorList>
            <person name="Feng L."/>
        </authorList>
    </citation>
    <scope>NUCLEOTIDE SEQUENCE</scope>
    <source>
        <strain evidence="1">AundefinedLFYP135</strain>
    </source>
</reference>
<dbReference type="InterPro" id="IPR024208">
    <property type="entry name" value="DUF3842"/>
</dbReference>
<gene>
    <name evidence="1" type="ORF">AULFYP135_02046</name>
</gene>
<protein>
    <recommendedName>
        <fullName evidence="2">DUF3842 family protein</fullName>
    </recommendedName>
</protein>
<dbReference type="EMBL" id="CACRSL010000004">
    <property type="protein sequence ID" value="VYT20824.1"/>
    <property type="molecule type" value="Genomic_DNA"/>
</dbReference>
<proteinExistence type="predicted"/>
<dbReference type="Pfam" id="PF12953">
    <property type="entry name" value="DUF3842"/>
    <property type="match status" value="1"/>
</dbReference>
<evidence type="ECO:0008006" key="2">
    <source>
        <dbReference type="Google" id="ProtNLM"/>
    </source>
</evidence>
<accession>A0A6N2URV0</accession>
<evidence type="ECO:0000313" key="1">
    <source>
        <dbReference type="EMBL" id="VYT20824.1"/>
    </source>
</evidence>
<sequence length="134" mass="13333">MTVVVMDGQGGKMGSMLIERIKAGAIPCAVTAIGTNSIATSAMLKAGADAGATGENPAIVACRTADVIIGPIGILAADSLMGEVTPSMAVAVGQSGAKKLLLPVNLCNNIVVGTQSLPMAKLIGEAVELLRTLC</sequence>
<name>A0A6N2URV0_9FIRM</name>
<dbReference type="AlphaFoldDB" id="A0A6N2URV0"/>